<gene>
    <name evidence="1" type="ORF">TNCT_583721</name>
</gene>
<evidence type="ECO:0000313" key="2">
    <source>
        <dbReference type="Proteomes" id="UP000887116"/>
    </source>
</evidence>
<dbReference type="AlphaFoldDB" id="A0A8X6L2V3"/>
<sequence length="77" mass="8638">MNNENIKASRPFGKTKGMFDVTRLAMAQCPDFRKDDGGKGLVSSGVEEWKRCLLKYNSDLIFDSKCNEELISISSDT</sequence>
<protein>
    <submittedName>
        <fullName evidence="1">Uncharacterized protein</fullName>
    </submittedName>
</protein>
<proteinExistence type="predicted"/>
<comment type="caution">
    <text evidence="1">The sequence shown here is derived from an EMBL/GenBank/DDBJ whole genome shotgun (WGS) entry which is preliminary data.</text>
</comment>
<accession>A0A8X6L2V3</accession>
<evidence type="ECO:0000313" key="1">
    <source>
        <dbReference type="EMBL" id="GFQ94429.1"/>
    </source>
</evidence>
<keyword evidence="2" id="KW-1185">Reference proteome</keyword>
<name>A0A8X6L2V3_TRICU</name>
<dbReference type="Proteomes" id="UP000887116">
    <property type="component" value="Unassembled WGS sequence"/>
</dbReference>
<dbReference type="EMBL" id="BMAO01014358">
    <property type="protein sequence ID" value="GFQ94429.1"/>
    <property type="molecule type" value="Genomic_DNA"/>
</dbReference>
<reference evidence="1" key="1">
    <citation type="submission" date="2020-07" db="EMBL/GenBank/DDBJ databases">
        <title>Multicomponent nature underlies the extraordinary mechanical properties of spider dragline silk.</title>
        <authorList>
            <person name="Kono N."/>
            <person name="Nakamura H."/>
            <person name="Mori M."/>
            <person name="Yoshida Y."/>
            <person name="Ohtoshi R."/>
            <person name="Malay A.D."/>
            <person name="Moran D.A.P."/>
            <person name="Tomita M."/>
            <person name="Numata K."/>
            <person name="Arakawa K."/>
        </authorList>
    </citation>
    <scope>NUCLEOTIDE SEQUENCE</scope>
</reference>
<organism evidence="1 2">
    <name type="scientific">Trichonephila clavata</name>
    <name type="common">Joro spider</name>
    <name type="synonym">Nephila clavata</name>
    <dbReference type="NCBI Taxonomy" id="2740835"/>
    <lineage>
        <taxon>Eukaryota</taxon>
        <taxon>Metazoa</taxon>
        <taxon>Ecdysozoa</taxon>
        <taxon>Arthropoda</taxon>
        <taxon>Chelicerata</taxon>
        <taxon>Arachnida</taxon>
        <taxon>Araneae</taxon>
        <taxon>Araneomorphae</taxon>
        <taxon>Entelegynae</taxon>
        <taxon>Araneoidea</taxon>
        <taxon>Nephilidae</taxon>
        <taxon>Trichonephila</taxon>
    </lineage>
</organism>